<dbReference type="Proteomes" id="UP000094043">
    <property type="component" value="Chromosome 1"/>
</dbReference>
<feature type="compositionally biased region" description="Low complexity" evidence="2">
    <location>
        <begin position="687"/>
        <end position="701"/>
    </location>
</feature>
<evidence type="ECO:0000313" key="4">
    <source>
        <dbReference type="Proteomes" id="UP000094043"/>
    </source>
</evidence>
<feature type="compositionally biased region" description="Low complexity" evidence="2">
    <location>
        <begin position="665"/>
        <end position="680"/>
    </location>
</feature>
<dbReference type="VEuPathDB" id="FungiDB:L203_00065"/>
<dbReference type="GeneID" id="91084491"/>
<reference evidence="3" key="2">
    <citation type="journal article" date="2022" name="Elife">
        <title>Obligate sexual reproduction of a homothallic fungus closely related to the Cryptococcus pathogenic species complex.</title>
        <authorList>
            <person name="Passer A.R."/>
            <person name="Clancey S.A."/>
            <person name="Shea T."/>
            <person name="David-Palma M."/>
            <person name="Averette A.F."/>
            <person name="Boekhout T."/>
            <person name="Porcel B.M."/>
            <person name="Nowrousian M."/>
            <person name="Cuomo C.A."/>
            <person name="Sun S."/>
            <person name="Heitman J."/>
            <person name="Coelho M.A."/>
        </authorList>
    </citation>
    <scope>NUCLEOTIDE SEQUENCE</scope>
    <source>
        <strain evidence="3">CBS 7841</strain>
    </source>
</reference>
<gene>
    <name evidence="3" type="ORF">L203_100275</name>
</gene>
<dbReference type="OrthoDB" id="2574970at2759"/>
<keyword evidence="4" id="KW-1185">Reference proteome</keyword>
<dbReference type="RefSeq" id="XP_066065834.1">
    <property type="nucleotide sequence ID" value="XM_066209737.1"/>
</dbReference>
<dbReference type="KEGG" id="cdep:91084491"/>
<evidence type="ECO:0000313" key="3">
    <source>
        <dbReference type="EMBL" id="WVN85133.1"/>
    </source>
</evidence>
<evidence type="ECO:0000256" key="1">
    <source>
        <dbReference type="SAM" id="Coils"/>
    </source>
</evidence>
<sequence length="807" mass="88228">MQQEVSIQHAATFVFDSALPVLQYAKLVEAEGVIHKLVQRLIEKHGKDASLRLSLLVTNSERHRSARKVYRAEYLSPTIFLASLPKLTRMFLSKRQLPPKWPAFGQKDMSGERIKDRKRKRIDQVNLLDGVVKGLELLEQTQSNRQLVLSKTFISLTPSSAMPLLDYISGLNHKTTDGPQKYLVMVAANTLYDSEVLNGVSAVVNDNWDSGWDGRGWKDLVGEIKKRDIKCSCVIVRSPNDEVPANRIKTLCQDVMETDTNQPWFPIPPGVDLLLSGYNIRPRVTLTPPLPFDMPSTIASTTTTATNPLNASDANSANKINPRLARVFAQAQAASQGRSIFNPAVLAKLDSQLIANMLAAVKVQNVQNPSETRWMQIQQLLEAQQWARAQNVQNQGQSKVDTTEENAMAIMQQQRAQQAQVPAPSKGGQAAMLSRSSTVWSGPFTWGPQSSGAGLAVAVNVDAQVASGNSDTVLSSQWPKELSFHGLAVLNFPALTEYAKQKFCPVVAFIPQDRDSNGPANIARYTQLSASLGAKSNMVVIPFPSMGADKGLLIFAAPISGGRSFRLMGILCVNVPFPPLQLINPRSSASSVQSQRTSSHTGITPTLAAAQPAQATQSAMQQPLHTQIRPSPVLQQGMVNNLSGNFPSQQLSQNQQQQYNLFMQQQAQSRQNMAGPGQPLSQPPSQPAVAPATVPTEASAAQATKGSGITVQQYNQIMNHAKKLGFNIPAFDPATISHQKLQNLVQGLRMAEVKQRLQQVQAQQAQAQQGGQTQHQQQQQQQQLQAQMAQMQQMLAAQQGSMDMRGF</sequence>
<organism evidence="3 4">
    <name type="scientific">Cryptococcus depauperatus CBS 7841</name>
    <dbReference type="NCBI Taxonomy" id="1295531"/>
    <lineage>
        <taxon>Eukaryota</taxon>
        <taxon>Fungi</taxon>
        <taxon>Dikarya</taxon>
        <taxon>Basidiomycota</taxon>
        <taxon>Agaricomycotina</taxon>
        <taxon>Tremellomycetes</taxon>
        <taxon>Tremellales</taxon>
        <taxon>Cryptococcaceae</taxon>
        <taxon>Cryptococcus</taxon>
    </lineage>
</organism>
<reference evidence="3" key="3">
    <citation type="submission" date="2024-01" db="EMBL/GenBank/DDBJ databases">
        <authorList>
            <person name="Coelho M.A."/>
            <person name="David-Palma M."/>
            <person name="Shea T."/>
            <person name="Sun S."/>
            <person name="Cuomo C.A."/>
            <person name="Heitman J."/>
        </authorList>
    </citation>
    <scope>NUCLEOTIDE SEQUENCE</scope>
    <source>
        <strain evidence="3">CBS 7841</strain>
    </source>
</reference>
<protein>
    <submittedName>
        <fullName evidence="3">Uncharacterized protein</fullName>
    </submittedName>
</protein>
<accession>A0A1E3IZ45</accession>
<dbReference type="AlphaFoldDB" id="A0A1E3IZ45"/>
<feature type="coiled-coil region" evidence="1">
    <location>
        <begin position="750"/>
        <end position="801"/>
    </location>
</feature>
<feature type="region of interest" description="Disordered" evidence="2">
    <location>
        <begin position="665"/>
        <end position="705"/>
    </location>
</feature>
<proteinExistence type="predicted"/>
<dbReference type="EMBL" id="CP143784">
    <property type="protein sequence ID" value="WVN85133.1"/>
    <property type="molecule type" value="Genomic_DNA"/>
</dbReference>
<keyword evidence="1" id="KW-0175">Coiled coil</keyword>
<evidence type="ECO:0000256" key="2">
    <source>
        <dbReference type="SAM" id="MobiDB-lite"/>
    </source>
</evidence>
<reference evidence="3" key="1">
    <citation type="submission" date="2016-06" db="EMBL/GenBank/DDBJ databases">
        <authorList>
            <person name="Cuomo C."/>
            <person name="Litvintseva A."/>
            <person name="Heitman J."/>
            <person name="Chen Y."/>
            <person name="Sun S."/>
            <person name="Springer D."/>
            <person name="Dromer F."/>
            <person name="Young S."/>
            <person name="Zeng Q."/>
            <person name="Chapman S."/>
            <person name="Gujja S."/>
            <person name="Saif S."/>
            <person name="Birren B."/>
        </authorList>
    </citation>
    <scope>NUCLEOTIDE SEQUENCE</scope>
    <source>
        <strain evidence="3">CBS 7841</strain>
    </source>
</reference>
<name>A0A1E3IZ45_9TREE</name>